<protein>
    <submittedName>
        <fullName evidence="2">Uncharacterized protein</fullName>
    </submittedName>
</protein>
<feature type="non-terminal residue" evidence="2">
    <location>
        <position position="1"/>
    </location>
</feature>
<organism evidence="2">
    <name type="scientific">uncultured Acetobacteraceae bacterium</name>
    <dbReference type="NCBI Taxonomy" id="169975"/>
    <lineage>
        <taxon>Bacteria</taxon>
        <taxon>Pseudomonadati</taxon>
        <taxon>Pseudomonadota</taxon>
        <taxon>Alphaproteobacteria</taxon>
        <taxon>Acetobacterales</taxon>
        <taxon>Acetobacteraceae</taxon>
        <taxon>environmental samples</taxon>
    </lineage>
</organism>
<dbReference type="AlphaFoldDB" id="A0A6J4I308"/>
<sequence length="82" mass="8591">EQRRFAGQRQALRPCPGVPCSAARGSAARPLHRSSPSRPGLGGAAAAAPRTGRADAGHRPRGNDPRCARRQPVPRRGPPQGL</sequence>
<reference evidence="2" key="1">
    <citation type="submission" date="2020-02" db="EMBL/GenBank/DDBJ databases">
        <authorList>
            <person name="Meier V. D."/>
        </authorList>
    </citation>
    <scope>NUCLEOTIDE SEQUENCE</scope>
    <source>
        <strain evidence="2">AVDCRST_MAG04</strain>
    </source>
</reference>
<proteinExistence type="predicted"/>
<feature type="compositionally biased region" description="Basic and acidic residues" evidence="1">
    <location>
        <begin position="52"/>
        <end position="67"/>
    </location>
</feature>
<accession>A0A6J4I308</accession>
<feature type="non-terminal residue" evidence="2">
    <location>
        <position position="82"/>
    </location>
</feature>
<dbReference type="EMBL" id="CADCTL010000105">
    <property type="protein sequence ID" value="CAA9238790.1"/>
    <property type="molecule type" value="Genomic_DNA"/>
</dbReference>
<feature type="compositionally biased region" description="Low complexity" evidence="1">
    <location>
        <begin position="33"/>
        <end position="51"/>
    </location>
</feature>
<evidence type="ECO:0000256" key="1">
    <source>
        <dbReference type="SAM" id="MobiDB-lite"/>
    </source>
</evidence>
<gene>
    <name evidence="2" type="ORF">AVDCRST_MAG04-1473</name>
</gene>
<feature type="region of interest" description="Disordered" evidence="1">
    <location>
        <begin position="1"/>
        <end position="82"/>
    </location>
</feature>
<evidence type="ECO:0000313" key="2">
    <source>
        <dbReference type="EMBL" id="CAA9238790.1"/>
    </source>
</evidence>
<name>A0A6J4I308_9PROT</name>